<dbReference type="InterPro" id="IPR030395">
    <property type="entry name" value="GP_PDE_dom"/>
</dbReference>
<sequence length="409" mass="46544">MLAKLLLFSLTGALAARQPYDVRKIIDAFKNPRDDLTILCAHRGLKWNGTTENSRDAYFRASEAGLECIETDIHLSNDCQLPMIHDSGLGRTTDVGEQTSKPAYNPFTSQGYNPKVVESNFTGFIEHLHLRDEQGRVRIETVPTLPEMVQVIHDSRLNVVLELDFKDQAAVEPAYWALKDLTNAAGVPANEWCIYKLQATWFKSPEEFEAQAWVQDAFASGIQLALIPVYDPGFDKQMDQLESLKAFAETNYTISAEIEVKSQDGISYELLEAVKSNKYKIKTAGTFFAAGDFFLPPSNMTFFDTGNFSFPEDLRRNNSIYVFQEDSTPVLLDSLVGNFSVDGHDYRTDFNWIVKQGYNWIITDTADEWDARLKKQGRRNISYMIADGEKPVDEELSRGWYKRWMVKDV</sequence>
<dbReference type="PANTHER" id="PTHR43805">
    <property type="entry name" value="GLYCEROPHOSPHORYL DIESTER PHOSPHODIESTERASE"/>
    <property type="match status" value="1"/>
</dbReference>
<keyword evidence="4" id="KW-1185">Reference proteome</keyword>
<name>A0ABR3A7F7_9AGAR</name>
<dbReference type="InterPro" id="IPR017946">
    <property type="entry name" value="PLC-like_Pdiesterase_TIM-brl"/>
</dbReference>
<feature type="chain" id="PRO_5047207869" description="GP-PDE domain-containing protein" evidence="1">
    <location>
        <begin position="16"/>
        <end position="409"/>
    </location>
</feature>
<evidence type="ECO:0000259" key="2">
    <source>
        <dbReference type="PROSITE" id="PS51704"/>
    </source>
</evidence>
<protein>
    <recommendedName>
        <fullName evidence="2">GP-PDE domain-containing protein</fullName>
    </recommendedName>
</protein>
<evidence type="ECO:0000313" key="3">
    <source>
        <dbReference type="EMBL" id="KAL0068919.1"/>
    </source>
</evidence>
<dbReference type="Gene3D" id="3.20.20.190">
    <property type="entry name" value="Phosphatidylinositol (PI) phosphodiesterase"/>
    <property type="match status" value="1"/>
</dbReference>
<feature type="domain" description="GP-PDE" evidence="2">
    <location>
        <begin position="37"/>
        <end position="409"/>
    </location>
</feature>
<dbReference type="PROSITE" id="PS51704">
    <property type="entry name" value="GP_PDE"/>
    <property type="match status" value="1"/>
</dbReference>
<evidence type="ECO:0000256" key="1">
    <source>
        <dbReference type="SAM" id="SignalP"/>
    </source>
</evidence>
<dbReference type="Proteomes" id="UP001437256">
    <property type="component" value="Unassembled WGS sequence"/>
</dbReference>
<proteinExistence type="predicted"/>
<reference evidence="3 4" key="1">
    <citation type="submission" date="2024-05" db="EMBL/GenBank/DDBJ databases">
        <title>A draft genome resource for the thread blight pathogen Marasmius tenuissimus strain MS-2.</title>
        <authorList>
            <person name="Yulfo-Soto G.E."/>
            <person name="Baruah I.K."/>
            <person name="Amoako-Attah I."/>
            <person name="Bukari Y."/>
            <person name="Meinhardt L.W."/>
            <person name="Bailey B.A."/>
            <person name="Cohen S.P."/>
        </authorList>
    </citation>
    <scope>NUCLEOTIDE SEQUENCE [LARGE SCALE GENOMIC DNA]</scope>
    <source>
        <strain evidence="3 4">MS-2</strain>
    </source>
</reference>
<keyword evidence="1" id="KW-0732">Signal</keyword>
<dbReference type="EMBL" id="JBBXMP010000015">
    <property type="protein sequence ID" value="KAL0068919.1"/>
    <property type="molecule type" value="Genomic_DNA"/>
</dbReference>
<gene>
    <name evidence="3" type="ORF">AAF712_003912</name>
</gene>
<accession>A0ABR3A7F7</accession>
<comment type="caution">
    <text evidence="3">The sequence shown here is derived from an EMBL/GenBank/DDBJ whole genome shotgun (WGS) entry which is preliminary data.</text>
</comment>
<organism evidence="3 4">
    <name type="scientific">Marasmius tenuissimus</name>
    <dbReference type="NCBI Taxonomy" id="585030"/>
    <lineage>
        <taxon>Eukaryota</taxon>
        <taxon>Fungi</taxon>
        <taxon>Dikarya</taxon>
        <taxon>Basidiomycota</taxon>
        <taxon>Agaricomycotina</taxon>
        <taxon>Agaricomycetes</taxon>
        <taxon>Agaricomycetidae</taxon>
        <taxon>Agaricales</taxon>
        <taxon>Marasmiineae</taxon>
        <taxon>Marasmiaceae</taxon>
        <taxon>Marasmius</taxon>
    </lineage>
</organism>
<feature type="signal peptide" evidence="1">
    <location>
        <begin position="1"/>
        <end position="15"/>
    </location>
</feature>
<evidence type="ECO:0000313" key="4">
    <source>
        <dbReference type="Proteomes" id="UP001437256"/>
    </source>
</evidence>
<dbReference type="PANTHER" id="PTHR43805:SF1">
    <property type="entry name" value="GP-PDE DOMAIN-CONTAINING PROTEIN"/>
    <property type="match status" value="1"/>
</dbReference>
<dbReference type="Pfam" id="PF03009">
    <property type="entry name" value="GDPD"/>
    <property type="match status" value="1"/>
</dbReference>
<dbReference type="SUPFAM" id="SSF51695">
    <property type="entry name" value="PLC-like phosphodiesterases"/>
    <property type="match status" value="1"/>
</dbReference>